<evidence type="ECO:0008006" key="4">
    <source>
        <dbReference type="Google" id="ProtNLM"/>
    </source>
</evidence>
<comment type="caution">
    <text evidence="2">The sequence shown here is derived from an EMBL/GenBank/DDBJ whole genome shotgun (WGS) entry which is preliminary data.</text>
</comment>
<keyword evidence="3" id="KW-1185">Reference proteome</keyword>
<sequence length="681" mass="75068">MTADILPLVPATYAVTVLDSLLRAVTHTNPIRRRVSIALLLVAGYLTVQVALVLRATLNAPKQAASPRWLHEDDLARKYVAEPPTAAQAANHGRLIRLIESRQSAYSPALFSLRSVWSETSPVVGVTAVILHWKRRKGLELVLKHITRYPFIREVIVWNNHPGIDLKPSDFVIAAPPGSNLSPASLRIVNSPSNMHDAGKHLACSMATYMDTTYAKYLECCAGRGSSSSALATGRISSNTLPIIHLEHRRWRFEHPDLDLHTGFTWLGAGSFAPRHLSRRFMQQQSASPILLSRDQSLVADIFFSLWTNSYPEQMPNELVPIDVEGGEVGWSRGVDQWAVVYGNIRSAVRTLFLALTLATPALVPFPFPLSPPPAESHTRAPCVNDACLFTTSMTPFPPPEALRQSYAEKSAGDGPPSLFRWLSRLGREGPDGSEWRAVIAQRQRDHPDLALPPPSTGFLPLSPGWTVKEHEARFNALQVEKRKTPSALRVGGPAAAAPAFAPGVGTGRMESAWPDEDWWVKNGSWHLAVDGRGTDTCWQSFRPPETDDHFGLTFVRPQYVRELTITGSLDLANVVAWEDPSGGSDSWEVYSVRGEGTGGWEPRSLAAPSRVVPLSSSTIQVTLYLDPIRTPTTYAVPGHGNYEVDEEGREVAIAKIKFVSRGRKRERVRVCGWDLDGWTV</sequence>
<gene>
    <name evidence="2" type="ORF">BMF94_2330</name>
</gene>
<name>A0A2S5BCR6_9BASI</name>
<accession>A0A2S5BCR6</accession>
<dbReference type="STRING" id="741276.A0A2S5BCR6"/>
<keyword evidence="1" id="KW-0812">Transmembrane</keyword>
<dbReference type="AlphaFoldDB" id="A0A2S5BCR6"/>
<keyword evidence="1" id="KW-1133">Transmembrane helix</keyword>
<keyword evidence="1" id="KW-0472">Membrane</keyword>
<feature type="transmembrane region" description="Helical" evidence="1">
    <location>
        <begin position="6"/>
        <end position="25"/>
    </location>
</feature>
<proteinExistence type="predicted"/>
<reference evidence="2 3" key="1">
    <citation type="journal article" date="2018" name="Front. Microbiol.">
        <title>Prospects for Fungal Bioremediation of Acidic Radioactive Waste Sites: Characterization and Genome Sequence of Rhodotorula taiwanensis MD1149.</title>
        <authorList>
            <person name="Tkavc R."/>
            <person name="Matrosova V.Y."/>
            <person name="Grichenko O.E."/>
            <person name="Gostincar C."/>
            <person name="Volpe R.P."/>
            <person name="Klimenkova P."/>
            <person name="Gaidamakova E.K."/>
            <person name="Zhou C.E."/>
            <person name="Stewart B.J."/>
            <person name="Lyman M.G."/>
            <person name="Malfatti S.A."/>
            <person name="Rubinfeld B."/>
            <person name="Courtot M."/>
            <person name="Singh J."/>
            <person name="Dalgard C.L."/>
            <person name="Hamilton T."/>
            <person name="Frey K.G."/>
            <person name="Gunde-Cimerman N."/>
            <person name="Dugan L."/>
            <person name="Daly M.J."/>
        </authorList>
    </citation>
    <scope>NUCLEOTIDE SEQUENCE [LARGE SCALE GENOMIC DNA]</scope>
    <source>
        <strain evidence="2 3">MD1149</strain>
    </source>
</reference>
<dbReference type="Proteomes" id="UP000237144">
    <property type="component" value="Unassembled WGS sequence"/>
</dbReference>
<evidence type="ECO:0000313" key="3">
    <source>
        <dbReference type="Proteomes" id="UP000237144"/>
    </source>
</evidence>
<organism evidence="2 3">
    <name type="scientific">Rhodotorula taiwanensis</name>
    <dbReference type="NCBI Taxonomy" id="741276"/>
    <lineage>
        <taxon>Eukaryota</taxon>
        <taxon>Fungi</taxon>
        <taxon>Dikarya</taxon>
        <taxon>Basidiomycota</taxon>
        <taxon>Pucciniomycotina</taxon>
        <taxon>Microbotryomycetes</taxon>
        <taxon>Sporidiobolales</taxon>
        <taxon>Sporidiobolaceae</taxon>
        <taxon>Rhodotorula</taxon>
    </lineage>
</organism>
<evidence type="ECO:0000256" key="1">
    <source>
        <dbReference type="SAM" id="Phobius"/>
    </source>
</evidence>
<dbReference type="EMBL" id="PJQD01000023">
    <property type="protein sequence ID" value="POY74569.1"/>
    <property type="molecule type" value="Genomic_DNA"/>
</dbReference>
<evidence type="ECO:0000313" key="2">
    <source>
        <dbReference type="EMBL" id="POY74569.1"/>
    </source>
</evidence>
<protein>
    <recommendedName>
        <fullName evidence="4">Glycosyl transferase 64 domain-containing protein</fullName>
    </recommendedName>
</protein>
<feature type="transmembrane region" description="Helical" evidence="1">
    <location>
        <begin position="37"/>
        <end position="58"/>
    </location>
</feature>
<dbReference type="OrthoDB" id="1684102at2759"/>